<reference evidence="9" key="1">
    <citation type="submission" date="2016-09" db="EMBL/GenBank/DDBJ databases">
        <authorList>
            <person name="Wibberg D."/>
        </authorList>
    </citation>
    <scope>NUCLEOTIDE SEQUENCE [LARGE SCALE GENOMIC DNA]</scope>
</reference>
<feature type="transmembrane region" description="Helical" evidence="6">
    <location>
        <begin position="25"/>
        <end position="45"/>
    </location>
</feature>
<name>A0A1M4N0N6_9RHOB</name>
<organism evidence="8 9">
    <name type="scientific">Donghicola eburneus</name>
    <dbReference type="NCBI Taxonomy" id="393278"/>
    <lineage>
        <taxon>Bacteria</taxon>
        <taxon>Pseudomonadati</taxon>
        <taxon>Pseudomonadota</taxon>
        <taxon>Alphaproteobacteria</taxon>
        <taxon>Rhodobacterales</taxon>
        <taxon>Roseobacteraceae</taxon>
        <taxon>Donghicola</taxon>
    </lineage>
</organism>
<proteinExistence type="predicted"/>
<evidence type="ECO:0000313" key="8">
    <source>
        <dbReference type="EMBL" id="SCM68371.1"/>
    </source>
</evidence>
<keyword evidence="5 6" id="KW-0472">Membrane</keyword>
<evidence type="ECO:0000256" key="3">
    <source>
        <dbReference type="ARBA" id="ARBA00022692"/>
    </source>
</evidence>
<evidence type="ECO:0000256" key="1">
    <source>
        <dbReference type="ARBA" id="ARBA00004651"/>
    </source>
</evidence>
<dbReference type="RefSeq" id="WP_072706994.1">
    <property type="nucleotide sequence ID" value="NZ_FMJB01000055.1"/>
</dbReference>
<comment type="subcellular location">
    <subcellularLocation>
        <location evidence="1">Cell membrane</location>
        <topology evidence="1">Multi-pass membrane protein</topology>
    </subcellularLocation>
</comment>
<dbReference type="PANTHER" id="PTHR36115">
    <property type="entry name" value="PROLINE-RICH ANTIGEN HOMOLOG-RELATED"/>
    <property type="match status" value="1"/>
</dbReference>
<gene>
    <name evidence="8" type="ORF">KARMA_2589</name>
</gene>
<keyword evidence="3 6" id="KW-0812">Transmembrane</keyword>
<evidence type="ECO:0000256" key="2">
    <source>
        <dbReference type="ARBA" id="ARBA00022475"/>
    </source>
</evidence>
<evidence type="ECO:0000256" key="5">
    <source>
        <dbReference type="ARBA" id="ARBA00023136"/>
    </source>
</evidence>
<evidence type="ECO:0000256" key="4">
    <source>
        <dbReference type="ARBA" id="ARBA00022989"/>
    </source>
</evidence>
<sequence>MSYSEILPDPDRHEELYADTPTKRLLAWLVDLVIVAVLCALILPFTFFTGIFFFPVMMMVIGFAYRVITLARGSATWGMRLMSMELRTMQGHRFDLPTAFLHTLGYSVSFAVFPLQIVSIVLMLTSSRRQGLTDHIMGTVPMNKTTLY</sequence>
<evidence type="ECO:0000256" key="6">
    <source>
        <dbReference type="SAM" id="Phobius"/>
    </source>
</evidence>
<protein>
    <submittedName>
        <fullName evidence="8">RDD family protein</fullName>
    </submittedName>
</protein>
<dbReference type="InterPro" id="IPR051791">
    <property type="entry name" value="Pra-immunoreactive"/>
</dbReference>
<feature type="transmembrane region" description="Helical" evidence="6">
    <location>
        <begin position="99"/>
        <end position="124"/>
    </location>
</feature>
<feature type="domain" description="RDD" evidence="7">
    <location>
        <begin position="21"/>
        <end position="138"/>
    </location>
</feature>
<dbReference type="InterPro" id="IPR010432">
    <property type="entry name" value="RDD"/>
</dbReference>
<accession>A0A1M4N0N6</accession>
<dbReference type="Proteomes" id="UP000184085">
    <property type="component" value="Unassembled WGS sequence"/>
</dbReference>
<keyword evidence="4 6" id="KW-1133">Transmembrane helix</keyword>
<keyword evidence="9" id="KW-1185">Reference proteome</keyword>
<dbReference type="EMBL" id="FMJB01000055">
    <property type="protein sequence ID" value="SCM68371.1"/>
    <property type="molecule type" value="Genomic_DNA"/>
</dbReference>
<feature type="transmembrane region" description="Helical" evidence="6">
    <location>
        <begin position="52"/>
        <end position="79"/>
    </location>
</feature>
<evidence type="ECO:0000313" key="9">
    <source>
        <dbReference type="Proteomes" id="UP000184085"/>
    </source>
</evidence>
<dbReference type="Pfam" id="PF06271">
    <property type="entry name" value="RDD"/>
    <property type="match status" value="1"/>
</dbReference>
<evidence type="ECO:0000259" key="7">
    <source>
        <dbReference type="Pfam" id="PF06271"/>
    </source>
</evidence>
<keyword evidence="2" id="KW-1003">Cell membrane</keyword>
<dbReference type="AlphaFoldDB" id="A0A1M4N0N6"/>
<dbReference type="GO" id="GO:0005886">
    <property type="term" value="C:plasma membrane"/>
    <property type="evidence" value="ECO:0007669"/>
    <property type="project" value="UniProtKB-SubCell"/>
</dbReference>